<evidence type="ECO:0000259" key="2">
    <source>
        <dbReference type="PROSITE" id="PS50887"/>
    </source>
</evidence>
<dbReference type="InterPro" id="IPR050469">
    <property type="entry name" value="Diguanylate_Cyclase"/>
</dbReference>
<protein>
    <submittedName>
        <fullName evidence="3">Diguanylate cyclase (GGDEF)-like protein</fullName>
    </submittedName>
</protein>
<dbReference type="GO" id="GO:1902201">
    <property type="term" value="P:negative regulation of bacterial-type flagellum-dependent cell motility"/>
    <property type="evidence" value="ECO:0007669"/>
    <property type="project" value="TreeGrafter"/>
</dbReference>
<evidence type="ECO:0000256" key="1">
    <source>
        <dbReference type="SAM" id="MobiDB-lite"/>
    </source>
</evidence>
<dbReference type="PROSITE" id="PS50887">
    <property type="entry name" value="GGDEF"/>
    <property type="match status" value="1"/>
</dbReference>
<dbReference type="CDD" id="cd01949">
    <property type="entry name" value="GGDEF"/>
    <property type="match status" value="1"/>
</dbReference>
<dbReference type="AlphaFoldDB" id="A0A7W5FGZ6"/>
<dbReference type="SMART" id="SM00267">
    <property type="entry name" value="GGDEF"/>
    <property type="match status" value="1"/>
</dbReference>
<name>A0A7W5FGZ6_9ACTN</name>
<feature type="domain" description="GGDEF" evidence="2">
    <location>
        <begin position="19"/>
        <end position="147"/>
    </location>
</feature>
<accession>A0A7W5FGZ6</accession>
<dbReference type="PANTHER" id="PTHR45138">
    <property type="entry name" value="REGULATORY COMPONENTS OF SENSORY TRANSDUCTION SYSTEM"/>
    <property type="match status" value="1"/>
</dbReference>
<comment type="caution">
    <text evidence="3">The sequence shown here is derived from an EMBL/GenBank/DDBJ whole genome shotgun (WGS) entry which is preliminary data.</text>
</comment>
<dbReference type="GO" id="GO:0005886">
    <property type="term" value="C:plasma membrane"/>
    <property type="evidence" value="ECO:0007669"/>
    <property type="project" value="TreeGrafter"/>
</dbReference>
<gene>
    <name evidence="3" type="ORF">FHR83_005645</name>
</gene>
<sequence>MPNRAAFTAALRDRCDGPDPVAVLFLDLDGFKQINDRLGHAAGDEVLVQVAGALHAIARPGHDVPGRLAGDEFVMLLPDTTRIEAEEIADRLVRRLGELHAADGTPVRGSAGVAAGHRIAAEQLLAQADQAMYAVKQRRHAQATMPAARRGEPSRAA</sequence>
<dbReference type="PANTHER" id="PTHR45138:SF9">
    <property type="entry name" value="DIGUANYLATE CYCLASE DGCM-RELATED"/>
    <property type="match status" value="1"/>
</dbReference>
<dbReference type="SUPFAM" id="SSF55073">
    <property type="entry name" value="Nucleotide cyclase"/>
    <property type="match status" value="1"/>
</dbReference>
<evidence type="ECO:0000313" key="3">
    <source>
        <dbReference type="EMBL" id="MBB3097960.1"/>
    </source>
</evidence>
<dbReference type="EMBL" id="JACHXF010000013">
    <property type="protein sequence ID" value="MBB3097960.1"/>
    <property type="molecule type" value="Genomic_DNA"/>
</dbReference>
<dbReference type="GO" id="GO:0052621">
    <property type="term" value="F:diguanylate cyclase activity"/>
    <property type="evidence" value="ECO:0007669"/>
    <property type="project" value="TreeGrafter"/>
</dbReference>
<dbReference type="NCBIfam" id="TIGR00254">
    <property type="entry name" value="GGDEF"/>
    <property type="match status" value="1"/>
</dbReference>
<evidence type="ECO:0000313" key="4">
    <source>
        <dbReference type="Proteomes" id="UP000590749"/>
    </source>
</evidence>
<dbReference type="Gene3D" id="3.30.70.270">
    <property type="match status" value="1"/>
</dbReference>
<reference evidence="3 4" key="1">
    <citation type="submission" date="2020-08" db="EMBL/GenBank/DDBJ databases">
        <title>Genomic Encyclopedia of Type Strains, Phase III (KMG-III): the genomes of soil and plant-associated and newly described type strains.</title>
        <authorList>
            <person name="Whitman W."/>
        </authorList>
    </citation>
    <scope>NUCLEOTIDE SEQUENCE [LARGE SCALE GENOMIC DNA]</scope>
    <source>
        <strain evidence="3 4">CECT 3287</strain>
    </source>
</reference>
<dbReference type="InterPro" id="IPR029787">
    <property type="entry name" value="Nucleotide_cyclase"/>
</dbReference>
<dbReference type="GO" id="GO:0043709">
    <property type="term" value="P:cell adhesion involved in single-species biofilm formation"/>
    <property type="evidence" value="ECO:0007669"/>
    <property type="project" value="TreeGrafter"/>
</dbReference>
<dbReference type="InterPro" id="IPR000160">
    <property type="entry name" value="GGDEF_dom"/>
</dbReference>
<keyword evidence="4" id="KW-1185">Reference proteome</keyword>
<proteinExistence type="predicted"/>
<organism evidence="3 4">
    <name type="scientific">Actinoplanes campanulatus</name>
    <dbReference type="NCBI Taxonomy" id="113559"/>
    <lineage>
        <taxon>Bacteria</taxon>
        <taxon>Bacillati</taxon>
        <taxon>Actinomycetota</taxon>
        <taxon>Actinomycetes</taxon>
        <taxon>Micromonosporales</taxon>
        <taxon>Micromonosporaceae</taxon>
        <taxon>Actinoplanes</taxon>
    </lineage>
</organism>
<dbReference type="Proteomes" id="UP000590749">
    <property type="component" value="Unassembled WGS sequence"/>
</dbReference>
<dbReference type="InterPro" id="IPR043128">
    <property type="entry name" value="Rev_trsase/Diguanyl_cyclase"/>
</dbReference>
<dbReference type="Pfam" id="PF00990">
    <property type="entry name" value="GGDEF"/>
    <property type="match status" value="1"/>
</dbReference>
<feature type="region of interest" description="Disordered" evidence="1">
    <location>
        <begin position="137"/>
        <end position="157"/>
    </location>
</feature>